<feature type="region of interest" description="Disordered" evidence="1">
    <location>
        <begin position="111"/>
        <end position="132"/>
    </location>
</feature>
<comment type="caution">
    <text evidence="2">The sequence shown here is derived from an EMBL/GenBank/DDBJ whole genome shotgun (WGS) entry which is preliminary data.</text>
</comment>
<feature type="compositionally biased region" description="Basic and acidic residues" evidence="1">
    <location>
        <begin position="35"/>
        <end position="54"/>
    </location>
</feature>
<feature type="region of interest" description="Disordered" evidence="1">
    <location>
        <begin position="197"/>
        <end position="228"/>
    </location>
</feature>
<proteinExistence type="predicted"/>
<evidence type="ECO:0008006" key="4">
    <source>
        <dbReference type="Google" id="ProtNLM"/>
    </source>
</evidence>
<feature type="compositionally biased region" description="Basic residues" evidence="1">
    <location>
        <begin position="9"/>
        <end position="22"/>
    </location>
</feature>
<name>A0A6B0REP9_9CETA</name>
<dbReference type="Proteomes" id="UP000322234">
    <property type="component" value="Unassembled WGS sequence"/>
</dbReference>
<feature type="region of interest" description="Disordered" evidence="1">
    <location>
        <begin position="86"/>
        <end position="105"/>
    </location>
</feature>
<evidence type="ECO:0000313" key="3">
    <source>
        <dbReference type="Proteomes" id="UP000322234"/>
    </source>
</evidence>
<protein>
    <recommendedName>
        <fullName evidence="4">KRAB domain-containing protein</fullName>
    </recommendedName>
</protein>
<accession>A0A6B0REP9</accession>
<feature type="compositionally biased region" description="Basic and acidic residues" evidence="1">
    <location>
        <begin position="111"/>
        <end position="127"/>
    </location>
</feature>
<reference evidence="2" key="1">
    <citation type="submission" date="2019-10" db="EMBL/GenBank/DDBJ databases">
        <title>The sequence and de novo assembly of the wild yak genome.</title>
        <authorList>
            <person name="Liu Y."/>
        </authorList>
    </citation>
    <scope>NUCLEOTIDE SEQUENCE [LARGE SCALE GENOMIC DNA]</scope>
    <source>
        <strain evidence="2">WY2019</strain>
    </source>
</reference>
<feature type="region of interest" description="Disordered" evidence="1">
    <location>
        <begin position="1"/>
        <end position="61"/>
    </location>
</feature>
<dbReference type="EMBL" id="VBQZ03000046">
    <property type="protein sequence ID" value="MXQ88455.1"/>
    <property type="molecule type" value="Genomic_DNA"/>
</dbReference>
<evidence type="ECO:0000256" key="1">
    <source>
        <dbReference type="SAM" id="MobiDB-lite"/>
    </source>
</evidence>
<sequence>MAAPIAHTQGHRHCSCRTRRGRAPGGRHVGHRLRPVPDKPSDRGPEEECRDSRRGRVLSGDGCVGARGQRCGYQALKPDMISKLEKGEEPWLGKGKGSRQGGSSEIARTKEIGANGKEVHQDDDQLKNHQKSQNKILRGVAFKKTTLTKKKSHERSSLQKKNVSTKYIPSKKKLLKFDSRGKNLDLPADLRNCAEKKSDIAKEHRKSFNHSLSDTKKDKNQIGKKCYV</sequence>
<dbReference type="AlphaFoldDB" id="A0A6B0REP9"/>
<keyword evidence="3" id="KW-1185">Reference proteome</keyword>
<evidence type="ECO:0000313" key="2">
    <source>
        <dbReference type="EMBL" id="MXQ88455.1"/>
    </source>
</evidence>
<organism evidence="2 3">
    <name type="scientific">Bos mutus</name>
    <name type="common">wild yak</name>
    <dbReference type="NCBI Taxonomy" id="72004"/>
    <lineage>
        <taxon>Eukaryota</taxon>
        <taxon>Metazoa</taxon>
        <taxon>Chordata</taxon>
        <taxon>Craniata</taxon>
        <taxon>Vertebrata</taxon>
        <taxon>Euteleostomi</taxon>
        <taxon>Mammalia</taxon>
        <taxon>Eutheria</taxon>
        <taxon>Laurasiatheria</taxon>
        <taxon>Artiodactyla</taxon>
        <taxon>Ruminantia</taxon>
        <taxon>Pecora</taxon>
        <taxon>Bovidae</taxon>
        <taxon>Bovinae</taxon>
        <taxon>Bos</taxon>
    </lineage>
</organism>
<gene>
    <name evidence="2" type="ORF">E5288_WYG006765</name>
</gene>